<dbReference type="RefSeq" id="XP_067804570.1">
    <property type="nucleotide sequence ID" value="XM_067945779.1"/>
</dbReference>
<comment type="caution">
    <text evidence="2">The sequence shown here is derived from an EMBL/GenBank/DDBJ whole genome shotgun (WGS) entry which is preliminary data.</text>
</comment>
<dbReference type="EMBL" id="JALLKP010000001">
    <property type="protein sequence ID" value="KAK2197728.1"/>
    <property type="molecule type" value="Genomic_DNA"/>
</dbReference>
<gene>
    <name evidence="2" type="ORF">BdWA1_000731</name>
</gene>
<dbReference type="PANTHER" id="PTHR37935">
    <property type="entry name" value="CHROMOSOME UNDETERMINED SCAFFOLD_14, WHOLE GENOME SHOTGUN SEQUENCE"/>
    <property type="match status" value="1"/>
</dbReference>
<reference evidence="2" key="1">
    <citation type="journal article" date="2023" name="Nat. Microbiol.">
        <title>Babesia duncani multi-omics identifies virulence factors and drug targets.</title>
        <authorList>
            <person name="Singh P."/>
            <person name="Lonardi S."/>
            <person name="Liang Q."/>
            <person name="Vydyam P."/>
            <person name="Khabirova E."/>
            <person name="Fang T."/>
            <person name="Gihaz S."/>
            <person name="Thekkiniath J."/>
            <person name="Munshi M."/>
            <person name="Abel S."/>
            <person name="Ciampossin L."/>
            <person name="Batugedara G."/>
            <person name="Gupta M."/>
            <person name="Lu X.M."/>
            <person name="Lenz T."/>
            <person name="Chakravarty S."/>
            <person name="Cornillot E."/>
            <person name="Hu Y."/>
            <person name="Ma W."/>
            <person name="Gonzalez L.M."/>
            <person name="Sanchez S."/>
            <person name="Estrada K."/>
            <person name="Sanchez-Flores A."/>
            <person name="Montero E."/>
            <person name="Harb O.S."/>
            <person name="Le Roch K.G."/>
            <person name="Mamoun C.B."/>
        </authorList>
    </citation>
    <scope>NUCLEOTIDE SEQUENCE</scope>
    <source>
        <strain evidence="2">WA1</strain>
    </source>
</reference>
<keyword evidence="1" id="KW-1133">Transmembrane helix</keyword>
<keyword evidence="1" id="KW-0472">Membrane</keyword>
<protein>
    <submittedName>
        <fullName evidence="2">Uncharacterized protein</fullName>
    </submittedName>
</protein>
<sequence>MFIPKNAKLYLPLRSKLLFMDTYKKQVVITRGMFSYNHMREFSSGRRNVPLDLKVAKRNINYLFWYHLHGKTDHFTRKSTLYAFRNPKSSTRATVLNRLATLAIVAFASATIGYALYLENATSILMQTSGGAIGKILSTNSFRKSVLEFANGIVADVLNSPETQGLLVEKVNHVLANSQGAIKQAVLDTLDSPQVLSRAEQFSRAIIDVLSNDPQVQQQVGHLLLESIYTREAVEGAAEWVVNLSERQDTRDAIALVFTQRILQDAEMQELALEFCRGVGSEYIKDKETLMEASAFIKALLDRPSFQAYLSQILWDVFKQVIYPRWFVG</sequence>
<keyword evidence="3" id="KW-1185">Reference proteome</keyword>
<dbReference type="KEGG" id="bdw:94335029"/>
<organism evidence="2 3">
    <name type="scientific">Babesia duncani</name>
    <dbReference type="NCBI Taxonomy" id="323732"/>
    <lineage>
        <taxon>Eukaryota</taxon>
        <taxon>Sar</taxon>
        <taxon>Alveolata</taxon>
        <taxon>Apicomplexa</taxon>
        <taxon>Aconoidasida</taxon>
        <taxon>Piroplasmida</taxon>
        <taxon>Babesiidae</taxon>
        <taxon>Babesia</taxon>
    </lineage>
</organism>
<evidence type="ECO:0000256" key="1">
    <source>
        <dbReference type="SAM" id="Phobius"/>
    </source>
</evidence>
<evidence type="ECO:0000313" key="2">
    <source>
        <dbReference type="EMBL" id="KAK2197728.1"/>
    </source>
</evidence>
<dbReference type="PANTHER" id="PTHR37935:SF1">
    <property type="entry name" value="CHROMOSOME UNDETERMINED SCAFFOLD_14, WHOLE GENOME SHOTGUN SEQUENCE"/>
    <property type="match status" value="1"/>
</dbReference>
<keyword evidence="1" id="KW-0812">Transmembrane</keyword>
<accession>A0AAD9PNQ7</accession>
<feature type="transmembrane region" description="Helical" evidence="1">
    <location>
        <begin position="95"/>
        <end position="117"/>
    </location>
</feature>
<dbReference type="AlphaFoldDB" id="A0AAD9PNQ7"/>
<dbReference type="GeneID" id="94335029"/>
<proteinExistence type="predicted"/>
<name>A0AAD9PNQ7_9APIC</name>
<evidence type="ECO:0000313" key="3">
    <source>
        <dbReference type="Proteomes" id="UP001214638"/>
    </source>
</evidence>
<dbReference type="Proteomes" id="UP001214638">
    <property type="component" value="Unassembled WGS sequence"/>
</dbReference>